<accession>A0A5M6DA47</accession>
<dbReference type="InterPro" id="IPR036514">
    <property type="entry name" value="SGNH_hydro_sf"/>
</dbReference>
<dbReference type="AlphaFoldDB" id="A0A5M6DA47"/>
<evidence type="ECO:0000256" key="1">
    <source>
        <dbReference type="SAM" id="MobiDB-lite"/>
    </source>
</evidence>
<proteinExistence type="predicted"/>
<name>A0A5M6DA47_9BACT</name>
<keyword evidence="4" id="KW-1185">Reference proteome</keyword>
<dbReference type="GO" id="GO:0005975">
    <property type="term" value="P:carbohydrate metabolic process"/>
    <property type="evidence" value="ECO:0007669"/>
    <property type="project" value="TreeGrafter"/>
</dbReference>
<comment type="caution">
    <text evidence="3">The sequence shown here is derived from an EMBL/GenBank/DDBJ whole genome shotgun (WGS) entry which is preliminary data.</text>
</comment>
<dbReference type="PANTHER" id="PTHR22901">
    <property type="entry name" value="SIALATE O-ACETYLESTERASE"/>
    <property type="match status" value="1"/>
</dbReference>
<feature type="compositionally biased region" description="Basic and acidic residues" evidence="1">
    <location>
        <begin position="251"/>
        <end position="261"/>
    </location>
</feature>
<dbReference type="InterPro" id="IPR039329">
    <property type="entry name" value="SIAE"/>
</dbReference>
<dbReference type="Proteomes" id="UP000324479">
    <property type="component" value="Unassembled WGS sequence"/>
</dbReference>
<dbReference type="EMBL" id="VWOX01000006">
    <property type="protein sequence ID" value="KAA5543162.1"/>
    <property type="molecule type" value="Genomic_DNA"/>
</dbReference>
<feature type="chain" id="PRO_5024315981" evidence="2">
    <location>
        <begin position="21"/>
        <end position="582"/>
    </location>
</feature>
<keyword evidence="2" id="KW-0732">Signal</keyword>
<evidence type="ECO:0000313" key="4">
    <source>
        <dbReference type="Proteomes" id="UP000324479"/>
    </source>
</evidence>
<reference evidence="3 4" key="1">
    <citation type="submission" date="2019-08" db="EMBL/GenBank/DDBJ databases">
        <authorList>
            <person name="Dhanesh K."/>
            <person name="Kumar G."/>
            <person name="Sasikala C."/>
            <person name="Venkata Ramana C."/>
        </authorList>
    </citation>
    <scope>NUCLEOTIDE SEQUENCE [LARGE SCALE GENOMIC DNA]</scope>
    <source>
        <strain evidence="3 4">JC645</strain>
    </source>
</reference>
<evidence type="ECO:0000313" key="3">
    <source>
        <dbReference type="EMBL" id="KAA5543162.1"/>
    </source>
</evidence>
<dbReference type="RefSeq" id="WP_150076827.1">
    <property type="nucleotide sequence ID" value="NZ_VWOX01000006.1"/>
</dbReference>
<dbReference type="GO" id="GO:0001681">
    <property type="term" value="F:sialate O-acetylesterase activity"/>
    <property type="evidence" value="ECO:0007669"/>
    <property type="project" value="InterPro"/>
</dbReference>
<protein>
    <submittedName>
        <fullName evidence="3">Sialate O-acetylesterase</fullName>
    </submittedName>
</protein>
<dbReference type="Gene3D" id="2.60.40.10">
    <property type="entry name" value="Immunoglobulins"/>
    <property type="match status" value="1"/>
</dbReference>
<dbReference type="Gene3D" id="3.40.50.1110">
    <property type="entry name" value="SGNH hydrolase"/>
    <property type="match status" value="1"/>
</dbReference>
<sequence length="582" mass="64770">MMRLLLVTGLLVSFPAASWAELALPHFFSDHMVLQRERDAAIWGTATANADVTVTLKDQRVTTHADAQGRWRTTIPTGKADGNGTQLTVASGDDQQTIRDVLIGEVWFASGQSNMVFTMNRVPEYQSVIAKADYPQIRMFNAPTVTSVEPKTDIDGQWTICSPETASGYSAVAFFFARKLQQELGVPIGVIKSAWGGKPVETFTSREALTSLPQTRDKVDAAIKADASFDLQTANAAYQKRLEQWNTAVEKRKALPPDQRGRQPRKPSPPKRPLNTEGQPGVLFNSMINPFVGYTLRGAIWYQGEANAKPGAIPYDITLPLMIRDWRQRWDDDFSFYFVQLANFRDPTTEAGSTDPWALLQDRMRRILQTTPKTGMAVINDVGEAKDIHPKNKQAPGERLARWALAKDYDRDLVYSGPLFQSEHVSGDTIEITFDHVGEGLRSRDGESLNRFEIAGDDRVWHWADAKIVAPNRVAVSSPDVSKPIAVRYAWASNPQGANLVNSEGLPTSVFRTDQWDDVEPAATTSARAAQNPRRQIAEKIQALKQKRNQLQPGSEAFREVSRELNESLKTFRSSAPKATSK</sequence>
<evidence type="ECO:0000256" key="2">
    <source>
        <dbReference type="SAM" id="SignalP"/>
    </source>
</evidence>
<organism evidence="3 4">
    <name type="scientific">Roseiconus nitratireducens</name>
    <dbReference type="NCBI Taxonomy" id="2605748"/>
    <lineage>
        <taxon>Bacteria</taxon>
        <taxon>Pseudomonadati</taxon>
        <taxon>Planctomycetota</taxon>
        <taxon>Planctomycetia</taxon>
        <taxon>Pirellulales</taxon>
        <taxon>Pirellulaceae</taxon>
        <taxon>Roseiconus</taxon>
    </lineage>
</organism>
<dbReference type="SUPFAM" id="SSF52266">
    <property type="entry name" value="SGNH hydrolase"/>
    <property type="match status" value="1"/>
</dbReference>
<feature type="signal peptide" evidence="2">
    <location>
        <begin position="1"/>
        <end position="20"/>
    </location>
</feature>
<feature type="region of interest" description="Disordered" evidence="1">
    <location>
        <begin position="251"/>
        <end position="281"/>
    </location>
</feature>
<dbReference type="PANTHER" id="PTHR22901:SF0">
    <property type="entry name" value="SIALATE O-ACETYLESTERASE"/>
    <property type="match status" value="1"/>
</dbReference>
<dbReference type="InterPro" id="IPR013783">
    <property type="entry name" value="Ig-like_fold"/>
</dbReference>
<gene>
    <name evidence="3" type="ORF">FYK55_12835</name>
</gene>